<protein>
    <submittedName>
        <fullName evidence="2">Obscurin</fullName>
    </submittedName>
</protein>
<accession>A0A8X6QQU3</accession>
<comment type="caution">
    <text evidence="2">The sequence shown here is derived from an EMBL/GenBank/DDBJ whole genome shotgun (WGS) entry which is preliminary data.</text>
</comment>
<evidence type="ECO:0000259" key="1">
    <source>
        <dbReference type="PROSITE" id="PS50003"/>
    </source>
</evidence>
<dbReference type="EMBL" id="BMAW01130285">
    <property type="protein sequence ID" value="GFU34361.1"/>
    <property type="molecule type" value="Genomic_DNA"/>
</dbReference>
<keyword evidence="3" id="KW-1185">Reference proteome</keyword>
<proteinExistence type="predicted"/>
<gene>
    <name evidence="2" type="primary">Unc-89_13</name>
    <name evidence="2" type="ORF">NPIL_574232</name>
</gene>
<dbReference type="PROSITE" id="PS50003">
    <property type="entry name" value="PH_DOMAIN"/>
    <property type="match status" value="1"/>
</dbReference>
<dbReference type="OrthoDB" id="7779893at2759"/>
<feature type="domain" description="PH" evidence="1">
    <location>
        <begin position="38"/>
        <end position="122"/>
    </location>
</feature>
<sequence>MDLSKKVKPLPYIEEYDDVALIQEVFDVCEGHEVSASERYVFLFKGRVFVTEKRLTSDKESYHVTNLFRLQDVDLIDTVDGDPLKVVFKSHKKTRPGFPLSLRARSPEQKAAWLKELTTANQGMATDFYFPFTLCFSDNLNVGLYKIAFALFMIVELQNLMEGL</sequence>
<evidence type="ECO:0000313" key="2">
    <source>
        <dbReference type="EMBL" id="GFU34361.1"/>
    </source>
</evidence>
<dbReference type="InterPro" id="IPR011993">
    <property type="entry name" value="PH-like_dom_sf"/>
</dbReference>
<name>A0A8X6QQU3_NEPPI</name>
<dbReference type="Proteomes" id="UP000887013">
    <property type="component" value="Unassembled WGS sequence"/>
</dbReference>
<organism evidence="2 3">
    <name type="scientific">Nephila pilipes</name>
    <name type="common">Giant wood spider</name>
    <name type="synonym">Nephila maculata</name>
    <dbReference type="NCBI Taxonomy" id="299642"/>
    <lineage>
        <taxon>Eukaryota</taxon>
        <taxon>Metazoa</taxon>
        <taxon>Ecdysozoa</taxon>
        <taxon>Arthropoda</taxon>
        <taxon>Chelicerata</taxon>
        <taxon>Arachnida</taxon>
        <taxon>Araneae</taxon>
        <taxon>Araneomorphae</taxon>
        <taxon>Entelegynae</taxon>
        <taxon>Araneoidea</taxon>
        <taxon>Nephilidae</taxon>
        <taxon>Nephila</taxon>
    </lineage>
</organism>
<dbReference type="SUPFAM" id="SSF50729">
    <property type="entry name" value="PH domain-like"/>
    <property type="match status" value="1"/>
</dbReference>
<dbReference type="InterPro" id="IPR001849">
    <property type="entry name" value="PH_domain"/>
</dbReference>
<reference evidence="2" key="1">
    <citation type="submission" date="2020-08" db="EMBL/GenBank/DDBJ databases">
        <title>Multicomponent nature underlies the extraordinary mechanical properties of spider dragline silk.</title>
        <authorList>
            <person name="Kono N."/>
            <person name="Nakamura H."/>
            <person name="Mori M."/>
            <person name="Yoshida Y."/>
            <person name="Ohtoshi R."/>
            <person name="Malay A.D."/>
            <person name="Moran D.A.P."/>
            <person name="Tomita M."/>
            <person name="Numata K."/>
            <person name="Arakawa K."/>
        </authorList>
    </citation>
    <scope>NUCLEOTIDE SEQUENCE</scope>
</reference>
<dbReference type="InterPro" id="IPR055251">
    <property type="entry name" value="SOS1_NGEF_PH"/>
</dbReference>
<dbReference type="AlphaFoldDB" id="A0A8X6QQU3"/>
<dbReference type="Gene3D" id="2.30.29.30">
    <property type="entry name" value="Pleckstrin-homology domain (PH domain)/Phosphotyrosine-binding domain (PTB)"/>
    <property type="match status" value="1"/>
</dbReference>
<dbReference type="Pfam" id="PF22697">
    <property type="entry name" value="SOS1_NGEF_PH"/>
    <property type="match status" value="1"/>
</dbReference>
<evidence type="ECO:0000313" key="3">
    <source>
        <dbReference type="Proteomes" id="UP000887013"/>
    </source>
</evidence>